<evidence type="ECO:0000256" key="4">
    <source>
        <dbReference type="ARBA" id="ARBA00022692"/>
    </source>
</evidence>
<dbReference type="Proteomes" id="UP001233999">
    <property type="component" value="Unassembled WGS sequence"/>
</dbReference>
<dbReference type="GO" id="GO:0000166">
    <property type="term" value="F:nucleotide binding"/>
    <property type="evidence" value="ECO:0007669"/>
    <property type="project" value="UniProtKB-KW"/>
</dbReference>
<dbReference type="Pfam" id="PF00501">
    <property type="entry name" value="AMP-binding"/>
    <property type="match status" value="1"/>
</dbReference>
<keyword evidence="6" id="KW-1133">Transmembrane helix</keyword>
<dbReference type="AlphaFoldDB" id="A0AAD7ZXH5"/>
<dbReference type="GO" id="GO:0044539">
    <property type="term" value="P:long-chain fatty acid import into cell"/>
    <property type="evidence" value="ECO:0007669"/>
    <property type="project" value="TreeGrafter"/>
</dbReference>
<dbReference type="GO" id="GO:0004467">
    <property type="term" value="F:long-chain fatty acid-CoA ligase activity"/>
    <property type="evidence" value="ECO:0007669"/>
    <property type="project" value="TreeGrafter"/>
</dbReference>
<keyword evidence="6" id="KW-0472">Membrane</keyword>
<keyword evidence="4" id="KW-0812">Transmembrane</keyword>
<reference evidence="11" key="2">
    <citation type="submission" date="2023-05" db="EMBL/GenBank/DDBJ databases">
        <authorList>
            <person name="Fouks B."/>
        </authorList>
    </citation>
    <scope>NUCLEOTIDE SEQUENCE</scope>
    <source>
        <strain evidence="11">Stay&amp;Tobe</strain>
        <tissue evidence="11">Testes</tissue>
    </source>
</reference>
<feature type="non-terminal residue" evidence="11">
    <location>
        <position position="498"/>
    </location>
</feature>
<evidence type="ECO:0000259" key="10">
    <source>
        <dbReference type="Pfam" id="PF00501"/>
    </source>
</evidence>
<dbReference type="EMBL" id="JASPKZ010005681">
    <property type="protein sequence ID" value="KAJ9588450.1"/>
    <property type="molecule type" value="Genomic_DNA"/>
</dbReference>
<dbReference type="GO" id="GO:0005324">
    <property type="term" value="F:long-chain fatty acid transmembrane transporter activity"/>
    <property type="evidence" value="ECO:0007669"/>
    <property type="project" value="TreeGrafter"/>
</dbReference>
<feature type="non-terminal residue" evidence="11">
    <location>
        <position position="1"/>
    </location>
</feature>
<evidence type="ECO:0000256" key="7">
    <source>
        <dbReference type="ARBA" id="ARBA00036527"/>
    </source>
</evidence>
<proteinExistence type="inferred from homology"/>
<comment type="catalytic activity">
    <reaction evidence="9">
        <text>tetracosanoate + ATP + CoA = tetracosanoyl-CoA + AMP + diphosphate</text>
        <dbReference type="Rhea" id="RHEA:33639"/>
        <dbReference type="ChEBI" id="CHEBI:30616"/>
        <dbReference type="ChEBI" id="CHEBI:31014"/>
        <dbReference type="ChEBI" id="CHEBI:33019"/>
        <dbReference type="ChEBI" id="CHEBI:57287"/>
        <dbReference type="ChEBI" id="CHEBI:65052"/>
        <dbReference type="ChEBI" id="CHEBI:456215"/>
    </reaction>
    <physiologicalReaction direction="left-to-right" evidence="9">
        <dbReference type="Rhea" id="RHEA:33640"/>
    </physiologicalReaction>
</comment>
<dbReference type="GO" id="GO:0005886">
    <property type="term" value="C:plasma membrane"/>
    <property type="evidence" value="ECO:0007669"/>
    <property type="project" value="TreeGrafter"/>
</dbReference>
<organism evidence="11 12">
    <name type="scientific">Diploptera punctata</name>
    <name type="common">Pacific beetle cockroach</name>
    <dbReference type="NCBI Taxonomy" id="6984"/>
    <lineage>
        <taxon>Eukaryota</taxon>
        <taxon>Metazoa</taxon>
        <taxon>Ecdysozoa</taxon>
        <taxon>Arthropoda</taxon>
        <taxon>Hexapoda</taxon>
        <taxon>Insecta</taxon>
        <taxon>Pterygota</taxon>
        <taxon>Neoptera</taxon>
        <taxon>Polyneoptera</taxon>
        <taxon>Dictyoptera</taxon>
        <taxon>Blattodea</taxon>
        <taxon>Blaberoidea</taxon>
        <taxon>Blaberidae</taxon>
        <taxon>Diplopterinae</taxon>
        <taxon>Diploptera</taxon>
    </lineage>
</organism>
<comment type="caution">
    <text evidence="11">The sequence shown here is derived from an EMBL/GenBank/DDBJ whole genome shotgun (WGS) entry which is preliminary data.</text>
</comment>
<gene>
    <name evidence="11" type="ORF">L9F63_018183</name>
</gene>
<dbReference type="SUPFAM" id="SSF56801">
    <property type="entry name" value="Acetyl-CoA synthetase-like"/>
    <property type="match status" value="1"/>
</dbReference>
<evidence type="ECO:0000256" key="2">
    <source>
        <dbReference type="ARBA" id="ARBA00022448"/>
    </source>
</evidence>
<evidence type="ECO:0000256" key="5">
    <source>
        <dbReference type="ARBA" id="ARBA00022741"/>
    </source>
</evidence>
<name>A0AAD7ZXH5_DIPPU</name>
<dbReference type="PROSITE" id="PS00455">
    <property type="entry name" value="AMP_BINDING"/>
    <property type="match status" value="1"/>
</dbReference>
<comment type="catalytic activity">
    <reaction evidence="7">
        <text>a very long-chain fatty acid + ATP + CoA = a very long-chain fatty acyl-CoA + AMP + diphosphate</text>
        <dbReference type="Rhea" id="RHEA:54536"/>
        <dbReference type="ChEBI" id="CHEBI:30616"/>
        <dbReference type="ChEBI" id="CHEBI:33019"/>
        <dbReference type="ChEBI" id="CHEBI:57287"/>
        <dbReference type="ChEBI" id="CHEBI:58950"/>
        <dbReference type="ChEBI" id="CHEBI:138261"/>
        <dbReference type="ChEBI" id="CHEBI:456215"/>
    </reaction>
    <physiologicalReaction direction="left-to-right" evidence="7">
        <dbReference type="Rhea" id="RHEA:54537"/>
    </physiologicalReaction>
</comment>
<accession>A0AAD7ZXH5</accession>
<dbReference type="PANTHER" id="PTHR43107:SF21">
    <property type="entry name" value="FATTY ACID TRANSPORT PROTEIN 1, ISOFORM F-RELATED"/>
    <property type="match status" value="1"/>
</dbReference>
<comment type="similarity">
    <text evidence="1">Belongs to the ATP-dependent AMP-binding enzyme family.</text>
</comment>
<keyword evidence="12" id="KW-1185">Reference proteome</keyword>
<evidence type="ECO:0000256" key="8">
    <source>
        <dbReference type="ARBA" id="ARBA00041297"/>
    </source>
</evidence>
<keyword evidence="2" id="KW-0813">Transport</keyword>
<reference evidence="11" key="1">
    <citation type="journal article" date="2023" name="IScience">
        <title>Live-bearing cockroach genome reveals convergent evolutionary mechanisms linked to viviparity in insects and beyond.</title>
        <authorList>
            <person name="Fouks B."/>
            <person name="Harrison M.C."/>
            <person name="Mikhailova A.A."/>
            <person name="Marchal E."/>
            <person name="English S."/>
            <person name="Carruthers M."/>
            <person name="Jennings E.C."/>
            <person name="Chiamaka E.L."/>
            <person name="Frigard R.A."/>
            <person name="Pippel M."/>
            <person name="Attardo G.M."/>
            <person name="Benoit J.B."/>
            <person name="Bornberg-Bauer E."/>
            <person name="Tobe S.S."/>
        </authorList>
    </citation>
    <scope>NUCLEOTIDE SEQUENCE</scope>
    <source>
        <strain evidence="11">Stay&amp;Tobe</strain>
    </source>
</reference>
<dbReference type="InterPro" id="IPR042099">
    <property type="entry name" value="ANL_N_sf"/>
</dbReference>
<dbReference type="Gene3D" id="3.40.50.12780">
    <property type="entry name" value="N-terminal domain of ligase-like"/>
    <property type="match status" value="1"/>
</dbReference>
<dbReference type="InterPro" id="IPR000873">
    <property type="entry name" value="AMP-dep_synth/lig_dom"/>
</dbReference>
<keyword evidence="5" id="KW-0547">Nucleotide-binding</keyword>
<dbReference type="GO" id="GO:0005789">
    <property type="term" value="C:endoplasmic reticulum membrane"/>
    <property type="evidence" value="ECO:0007669"/>
    <property type="project" value="TreeGrafter"/>
</dbReference>
<evidence type="ECO:0000256" key="9">
    <source>
        <dbReference type="ARBA" id="ARBA00048666"/>
    </source>
</evidence>
<evidence type="ECO:0000313" key="11">
    <source>
        <dbReference type="EMBL" id="KAJ9588450.1"/>
    </source>
</evidence>
<dbReference type="InterPro" id="IPR020845">
    <property type="entry name" value="AMP-binding_CS"/>
</dbReference>
<evidence type="ECO:0000256" key="3">
    <source>
        <dbReference type="ARBA" id="ARBA00022598"/>
    </source>
</evidence>
<keyword evidence="3" id="KW-0436">Ligase</keyword>
<evidence type="ECO:0000313" key="12">
    <source>
        <dbReference type="Proteomes" id="UP001233999"/>
    </source>
</evidence>
<feature type="domain" description="AMP-dependent synthetase/ligase" evidence="10">
    <location>
        <begin position="34"/>
        <end position="386"/>
    </location>
</feature>
<sequence length="498" mass="55738">EVDAGKDLAVGRYIGLLIQVRSHMKKDVCIADIFRWQVAKHPNKPCFIFEDKEWTFAQVEEYSNKVANVFKNHGYQKGDTVGLIMENRPEFVCIWLGLSKIGVITALINHNLRQHPLVHSITVGNCQAIIFSSEITEAVKDIMNSLPANISLYRWCPISNNETAGLGEKNLTTLLDEAPGSPPVVTQKIGYQDRLIYIYTSGTTGLPKAAVITHSRFVFLSGGTTWMLWFKRSDRFYIPLPLYHTAGGVQTVGQAIIFGSTVVIRKKFSASAYMSDIRKYECTCAQYIGEMCRYILAVPPKPEDKQHKLRMIYGNGLRPQIWTEFVKRFNIPRVGEFYGATEGNANILNIDNTVGAIGFVSRILPSVYPISIIKVDPESGEPIRDKKGLCIVCKPGEPGVFIGKINPNNPTRAFLGYVSKKESEKKVVHDVFCKGDSAFISGDLLVSDDFGYLYFKDRTGDTFRWKGENVSTSEVEAVISNLINYRDAIVYGVELNSL</sequence>
<dbReference type="FunFam" id="3.40.50.12780:FF:000005">
    <property type="entry name" value="Solute carrier family 27 member 6"/>
    <property type="match status" value="1"/>
</dbReference>
<evidence type="ECO:0000256" key="1">
    <source>
        <dbReference type="ARBA" id="ARBA00006432"/>
    </source>
</evidence>
<dbReference type="PANTHER" id="PTHR43107">
    <property type="entry name" value="LONG-CHAIN FATTY ACID TRANSPORT PROTEIN"/>
    <property type="match status" value="1"/>
</dbReference>
<protein>
    <recommendedName>
        <fullName evidence="8">Long-chain-fatty-acid--CoA ligase</fullName>
    </recommendedName>
</protein>
<evidence type="ECO:0000256" key="6">
    <source>
        <dbReference type="ARBA" id="ARBA00022989"/>
    </source>
</evidence>